<evidence type="ECO:0000256" key="11">
    <source>
        <dbReference type="ARBA" id="ARBA00023136"/>
    </source>
</evidence>
<feature type="transmembrane region" description="Helical" evidence="13">
    <location>
        <begin position="174"/>
        <end position="194"/>
    </location>
</feature>
<keyword evidence="7" id="KW-0067">ATP-binding</keyword>
<sequence length="952" mass="103473">MSRYEVPLDVVRAAPKVHAATFASTTDEKTSDESTAAVAEATWQTISSGELVPGDIVSASSLLGKTLPADMALISSATVVTNEAMLTGESTPSSKTAIKPATLSQVMEGTQNEQELEKSMLWGGKLLLRAVPEDAQDAEVRAIVLSTGWSSTKGSLVKMMLFTKPIESKFYSDAFKFILILTIMACIGFIGSVINFVKKGVSGGEIALRLIDLFTICIPPALPAALSIAHTFALNRLKRQNIHCIAPQRISVAGKVFIAVFDKTGTLTEGGLDVRGVRLPSGERVNRLGELAEKVSDVQEDEHDVKMVEAMAVTHDVTVIDGEALGDPLETSMLAWTGWLMEESPRPLEGVHVEVGDKQPKATCARSADGTSSAALLREFEFSPALRRMSVVTQGSSVEKARNYVKGASEALAPLCDPATIPEGYHNVLHDATVKGIRVLAFAYKKVSLSYNGSQRLSRDSVESQLNFLHLLFFENKLKEMSGPAIEELQQASIPCKMCTGDAVDTAIAIARQCNLIATGQPVFVPRLPEANSQERTSTAGQASSRGGTFVNQPTELIWSDIDLPLGSEAGSETGLDPYSLTPKDPSLSLSQVGLALTGDVFTHLLTHASQETLSRLLVRAAVFARFNPELKAELIEQLQKLGHTVAFTGDGANDTGALKAADVGLSLSEAEASVAAPFTSGNDTIGSLTALIKEGRNALATQVAMFLFMAVYAISEYYSVIFLHGQATSFDNASYLYIDIFEVFFMLSFFGSVTFLIVAQTVPYIVLHEQSWYQAPDVDPDDLVLDDQDSTVVAKTNFFTLVWAGLVWNIGPPHREPVYRNYLLVLALVGLFTVSLAILFSNTDGNGMQKLYGFFEILYSFLGLIFGVVLIQTVYIFVWELVLIEPIAKAMDGPMLKWRRFKLKRRNAKISSRNGGGGGEETLEVEKKYRSVERALKLEDAQRKKMMQEKH</sequence>
<evidence type="ECO:0000256" key="13">
    <source>
        <dbReference type="SAM" id="Phobius"/>
    </source>
</evidence>
<keyword evidence="5" id="KW-0479">Metal-binding</keyword>
<dbReference type="InterPro" id="IPR059000">
    <property type="entry name" value="ATPase_P-type_domA"/>
</dbReference>
<keyword evidence="16" id="KW-1185">Reference proteome</keyword>
<dbReference type="InterPro" id="IPR001757">
    <property type="entry name" value="P_typ_ATPase"/>
</dbReference>
<feature type="transmembrane region" description="Helical" evidence="13">
    <location>
        <begin position="862"/>
        <end position="883"/>
    </location>
</feature>
<name>A0A316TYR4_9BASI</name>
<comment type="subcellular location">
    <subcellularLocation>
        <location evidence="1">Membrane</location>
        <topology evidence="1">Multi-pass membrane protein</topology>
    </subcellularLocation>
</comment>
<dbReference type="GO" id="GO:0019829">
    <property type="term" value="F:ATPase-coupled monoatomic cation transmembrane transporter activity"/>
    <property type="evidence" value="ECO:0007669"/>
    <property type="project" value="TreeGrafter"/>
</dbReference>
<evidence type="ECO:0000256" key="10">
    <source>
        <dbReference type="ARBA" id="ARBA00022989"/>
    </source>
</evidence>
<dbReference type="Gene3D" id="3.40.1110.10">
    <property type="entry name" value="Calcium-transporting ATPase, cytoplasmic domain N"/>
    <property type="match status" value="1"/>
</dbReference>
<dbReference type="InterPro" id="IPR018303">
    <property type="entry name" value="ATPase_P-typ_P_site"/>
</dbReference>
<dbReference type="PANTHER" id="PTHR45630">
    <property type="entry name" value="CATION-TRANSPORTING ATPASE-RELATED"/>
    <property type="match status" value="1"/>
</dbReference>
<comment type="catalytic activity">
    <reaction evidence="12">
        <text>ATP + H2O = ADP + phosphate + H(+)</text>
        <dbReference type="Rhea" id="RHEA:13065"/>
        <dbReference type="ChEBI" id="CHEBI:15377"/>
        <dbReference type="ChEBI" id="CHEBI:15378"/>
        <dbReference type="ChEBI" id="CHEBI:30616"/>
        <dbReference type="ChEBI" id="CHEBI:43474"/>
        <dbReference type="ChEBI" id="CHEBI:456216"/>
    </reaction>
</comment>
<evidence type="ECO:0000256" key="9">
    <source>
        <dbReference type="ARBA" id="ARBA00022967"/>
    </source>
</evidence>
<keyword evidence="6" id="KW-0547">Nucleotide-binding</keyword>
<evidence type="ECO:0000256" key="1">
    <source>
        <dbReference type="ARBA" id="ARBA00004141"/>
    </source>
</evidence>
<keyword evidence="4 13" id="KW-0812">Transmembrane</keyword>
<dbReference type="SFLD" id="SFLDG00002">
    <property type="entry name" value="C1.7:_P-type_atpase_like"/>
    <property type="match status" value="1"/>
</dbReference>
<keyword evidence="8" id="KW-0460">Magnesium</keyword>
<dbReference type="SUPFAM" id="SSF81665">
    <property type="entry name" value="Calcium ATPase, transmembrane domain M"/>
    <property type="match status" value="1"/>
</dbReference>
<evidence type="ECO:0000256" key="3">
    <source>
        <dbReference type="ARBA" id="ARBA00022553"/>
    </source>
</evidence>
<dbReference type="SUPFAM" id="SSF56784">
    <property type="entry name" value="HAD-like"/>
    <property type="match status" value="1"/>
</dbReference>
<dbReference type="SUPFAM" id="SSF81660">
    <property type="entry name" value="Metal cation-transporting ATPase, ATP-binding domain N"/>
    <property type="match status" value="1"/>
</dbReference>
<dbReference type="NCBIfam" id="TIGR01494">
    <property type="entry name" value="ATPase_P-type"/>
    <property type="match status" value="1"/>
</dbReference>
<dbReference type="Proteomes" id="UP000245942">
    <property type="component" value="Unassembled WGS sequence"/>
</dbReference>
<dbReference type="Gene3D" id="2.70.150.10">
    <property type="entry name" value="Calcium-transporting ATPase, cytoplasmic transduction domain A"/>
    <property type="match status" value="1"/>
</dbReference>
<dbReference type="SUPFAM" id="SSF81653">
    <property type="entry name" value="Calcium ATPase, transduction domain A"/>
    <property type="match status" value="1"/>
</dbReference>
<dbReference type="GO" id="GO:0046872">
    <property type="term" value="F:metal ion binding"/>
    <property type="evidence" value="ECO:0007669"/>
    <property type="project" value="UniProtKB-KW"/>
</dbReference>
<evidence type="ECO:0000256" key="8">
    <source>
        <dbReference type="ARBA" id="ARBA00022842"/>
    </source>
</evidence>
<organism evidence="15 16">
    <name type="scientific">Pseudomicrostroma glucosiphilum</name>
    <dbReference type="NCBI Taxonomy" id="1684307"/>
    <lineage>
        <taxon>Eukaryota</taxon>
        <taxon>Fungi</taxon>
        <taxon>Dikarya</taxon>
        <taxon>Basidiomycota</taxon>
        <taxon>Ustilaginomycotina</taxon>
        <taxon>Exobasidiomycetes</taxon>
        <taxon>Microstromatales</taxon>
        <taxon>Microstromatales incertae sedis</taxon>
        <taxon>Pseudomicrostroma</taxon>
    </lineage>
</organism>
<feature type="transmembrane region" description="Helical" evidence="13">
    <location>
        <begin position="744"/>
        <end position="768"/>
    </location>
</feature>
<gene>
    <name evidence="15" type="ORF">BCV69DRAFT_301173</name>
</gene>
<evidence type="ECO:0000313" key="16">
    <source>
        <dbReference type="Proteomes" id="UP000245942"/>
    </source>
</evidence>
<keyword evidence="3" id="KW-0597">Phosphoprotein</keyword>
<protein>
    <submittedName>
        <fullName evidence="15">HAD-like protein</fullName>
    </submittedName>
</protein>
<dbReference type="InterPro" id="IPR023298">
    <property type="entry name" value="ATPase_P-typ_TM_dom_sf"/>
</dbReference>
<dbReference type="AlphaFoldDB" id="A0A316TYR4"/>
<evidence type="ECO:0000256" key="12">
    <source>
        <dbReference type="ARBA" id="ARBA00049360"/>
    </source>
</evidence>
<dbReference type="PANTHER" id="PTHR45630:SF8">
    <property type="entry name" value="CATION-TRANSPORTING ATPASE"/>
    <property type="match status" value="1"/>
</dbReference>
<dbReference type="InterPro" id="IPR023214">
    <property type="entry name" value="HAD_sf"/>
</dbReference>
<keyword evidence="10 13" id="KW-1133">Transmembrane helix</keyword>
<dbReference type="InterPro" id="IPR036412">
    <property type="entry name" value="HAD-like_sf"/>
</dbReference>
<reference evidence="15 16" key="1">
    <citation type="journal article" date="2018" name="Mol. Biol. Evol.">
        <title>Broad Genomic Sampling Reveals a Smut Pathogenic Ancestry of the Fungal Clade Ustilaginomycotina.</title>
        <authorList>
            <person name="Kijpornyongpan T."/>
            <person name="Mondo S.J."/>
            <person name="Barry K."/>
            <person name="Sandor L."/>
            <person name="Lee J."/>
            <person name="Lipzen A."/>
            <person name="Pangilinan J."/>
            <person name="LaButti K."/>
            <person name="Hainaut M."/>
            <person name="Henrissat B."/>
            <person name="Grigoriev I.V."/>
            <person name="Spatafora J.W."/>
            <person name="Aime M.C."/>
        </authorList>
    </citation>
    <scope>NUCLEOTIDE SEQUENCE [LARGE SCALE GENOMIC DNA]</scope>
    <source>
        <strain evidence="15 16">MCA 4718</strain>
    </source>
</reference>
<comment type="similarity">
    <text evidence="2">Belongs to the cation transport ATPase (P-type) (TC 3.A.3) family. Type V subfamily.</text>
</comment>
<dbReference type="SFLD" id="SFLDF00027">
    <property type="entry name" value="p-type_atpase"/>
    <property type="match status" value="1"/>
</dbReference>
<dbReference type="Pfam" id="PF00122">
    <property type="entry name" value="E1-E2_ATPase"/>
    <property type="match status" value="1"/>
</dbReference>
<dbReference type="GO" id="GO:0016887">
    <property type="term" value="F:ATP hydrolysis activity"/>
    <property type="evidence" value="ECO:0007669"/>
    <property type="project" value="InterPro"/>
</dbReference>
<dbReference type="STRING" id="1684307.A0A316TYR4"/>
<accession>A0A316TYR4</accession>
<dbReference type="RefSeq" id="XP_025345522.1">
    <property type="nucleotide sequence ID" value="XM_025494535.1"/>
</dbReference>
<evidence type="ECO:0000313" key="15">
    <source>
        <dbReference type="EMBL" id="PWN18362.1"/>
    </source>
</evidence>
<keyword evidence="9" id="KW-1278">Translocase</keyword>
<keyword evidence="11 13" id="KW-0472">Membrane</keyword>
<dbReference type="SFLD" id="SFLDS00003">
    <property type="entry name" value="Haloacid_Dehalogenase"/>
    <property type="match status" value="1"/>
</dbReference>
<dbReference type="InterPro" id="IPR008250">
    <property type="entry name" value="ATPase_P-typ_transduc_dom_A_sf"/>
</dbReference>
<dbReference type="Gene3D" id="3.40.50.1000">
    <property type="entry name" value="HAD superfamily/HAD-like"/>
    <property type="match status" value="1"/>
</dbReference>
<evidence type="ECO:0000256" key="7">
    <source>
        <dbReference type="ARBA" id="ARBA00022840"/>
    </source>
</evidence>
<evidence type="ECO:0000256" key="5">
    <source>
        <dbReference type="ARBA" id="ARBA00022723"/>
    </source>
</evidence>
<dbReference type="GO" id="GO:0005524">
    <property type="term" value="F:ATP binding"/>
    <property type="evidence" value="ECO:0007669"/>
    <property type="project" value="UniProtKB-KW"/>
</dbReference>
<dbReference type="EMBL" id="KZ819336">
    <property type="protein sequence ID" value="PWN18362.1"/>
    <property type="molecule type" value="Genomic_DNA"/>
</dbReference>
<feature type="transmembrane region" description="Helical" evidence="13">
    <location>
        <begin position="206"/>
        <end position="229"/>
    </location>
</feature>
<dbReference type="GO" id="GO:0140358">
    <property type="term" value="F:P-type transmembrane transporter activity"/>
    <property type="evidence" value="ECO:0007669"/>
    <property type="project" value="InterPro"/>
</dbReference>
<feature type="transmembrane region" description="Helical" evidence="13">
    <location>
        <begin position="704"/>
        <end position="724"/>
    </location>
</feature>
<dbReference type="PRINTS" id="PR00119">
    <property type="entry name" value="CATATPASE"/>
</dbReference>
<dbReference type="GO" id="GO:0016020">
    <property type="term" value="C:membrane"/>
    <property type="evidence" value="ECO:0007669"/>
    <property type="project" value="UniProtKB-SubCell"/>
</dbReference>
<dbReference type="GO" id="GO:0006874">
    <property type="term" value="P:intracellular calcium ion homeostasis"/>
    <property type="evidence" value="ECO:0007669"/>
    <property type="project" value="TreeGrafter"/>
</dbReference>
<proteinExistence type="inferred from homology"/>
<feature type="transmembrane region" description="Helical" evidence="13">
    <location>
        <begin position="823"/>
        <end position="842"/>
    </location>
</feature>
<evidence type="ECO:0000259" key="14">
    <source>
        <dbReference type="Pfam" id="PF00122"/>
    </source>
</evidence>
<evidence type="ECO:0000256" key="6">
    <source>
        <dbReference type="ARBA" id="ARBA00022741"/>
    </source>
</evidence>
<dbReference type="OrthoDB" id="48943at2759"/>
<dbReference type="PROSITE" id="PS00154">
    <property type="entry name" value="ATPASE_E1_E2"/>
    <property type="match status" value="1"/>
</dbReference>
<dbReference type="GeneID" id="37016269"/>
<dbReference type="InterPro" id="IPR044492">
    <property type="entry name" value="P_typ_ATPase_HD_dom"/>
</dbReference>
<evidence type="ECO:0000256" key="4">
    <source>
        <dbReference type="ARBA" id="ARBA00022692"/>
    </source>
</evidence>
<dbReference type="NCBIfam" id="TIGR01657">
    <property type="entry name" value="P-ATPase-V"/>
    <property type="match status" value="1"/>
</dbReference>
<dbReference type="InterPro" id="IPR023299">
    <property type="entry name" value="ATPase_P-typ_cyto_dom_N"/>
</dbReference>
<dbReference type="FunFam" id="1.20.1110.10:FF:000023">
    <property type="entry name" value="Cation-transporting ATPase"/>
    <property type="match status" value="1"/>
</dbReference>
<evidence type="ECO:0000256" key="2">
    <source>
        <dbReference type="ARBA" id="ARBA00006000"/>
    </source>
</evidence>
<feature type="domain" description="P-type ATPase A" evidence="14">
    <location>
        <begin position="31"/>
        <end position="160"/>
    </location>
</feature>
<dbReference type="InterPro" id="IPR006544">
    <property type="entry name" value="P-type_TPase_V"/>
</dbReference>